<dbReference type="Pfam" id="PF14378">
    <property type="entry name" value="PAP2_3"/>
    <property type="match status" value="1"/>
</dbReference>
<feature type="transmembrane region" description="Helical" evidence="5">
    <location>
        <begin position="240"/>
        <end position="260"/>
    </location>
</feature>
<dbReference type="AlphaFoldDB" id="A0A6J6BKC2"/>
<feature type="transmembrane region" description="Helical" evidence="5">
    <location>
        <begin position="209"/>
        <end position="228"/>
    </location>
</feature>
<evidence type="ECO:0000259" key="6">
    <source>
        <dbReference type="Pfam" id="PF14378"/>
    </source>
</evidence>
<dbReference type="InterPro" id="IPR052185">
    <property type="entry name" value="IPC_Synthase-Related"/>
</dbReference>
<dbReference type="PANTHER" id="PTHR31310">
    <property type="match status" value="1"/>
</dbReference>
<evidence type="ECO:0000256" key="2">
    <source>
        <dbReference type="ARBA" id="ARBA00022692"/>
    </source>
</evidence>
<keyword evidence="3 5" id="KW-1133">Transmembrane helix</keyword>
<dbReference type="PANTHER" id="PTHR31310:SF7">
    <property type="entry name" value="PA-PHOSPHATASE RELATED-FAMILY PROTEIN DDB_G0268928"/>
    <property type="match status" value="1"/>
</dbReference>
<evidence type="ECO:0000256" key="1">
    <source>
        <dbReference type="ARBA" id="ARBA00004141"/>
    </source>
</evidence>
<evidence type="ECO:0000313" key="7">
    <source>
        <dbReference type="EMBL" id="CAB4539442.1"/>
    </source>
</evidence>
<keyword evidence="4 5" id="KW-0472">Membrane</keyword>
<reference evidence="7" key="1">
    <citation type="submission" date="2020-05" db="EMBL/GenBank/DDBJ databases">
        <authorList>
            <person name="Chiriac C."/>
            <person name="Salcher M."/>
            <person name="Ghai R."/>
            <person name="Kavagutti S V."/>
        </authorList>
    </citation>
    <scope>NUCLEOTIDE SEQUENCE</scope>
</reference>
<evidence type="ECO:0000256" key="4">
    <source>
        <dbReference type="ARBA" id="ARBA00023136"/>
    </source>
</evidence>
<accession>A0A6J6BKC2</accession>
<dbReference type="InterPro" id="IPR026841">
    <property type="entry name" value="Aur1/Ipt1"/>
</dbReference>
<name>A0A6J6BKC2_9ZZZZ</name>
<keyword evidence="2 5" id="KW-0812">Transmembrane</keyword>
<comment type="subcellular location">
    <subcellularLocation>
        <location evidence="1">Membrane</location>
        <topology evidence="1">Multi-pass membrane protein</topology>
    </subcellularLocation>
</comment>
<proteinExistence type="predicted"/>
<dbReference type="CDD" id="cd03386">
    <property type="entry name" value="PAP2_Aur1_like"/>
    <property type="match status" value="1"/>
</dbReference>
<gene>
    <name evidence="7" type="ORF">UFOPK1353_00840</name>
</gene>
<evidence type="ECO:0000256" key="3">
    <source>
        <dbReference type="ARBA" id="ARBA00022989"/>
    </source>
</evidence>
<dbReference type="EMBL" id="CAEZSE010000140">
    <property type="protein sequence ID" value="CAB4539442.1"/>
    <property type="molecule type" value="Genomic_DNA"/>
</dbReference>
<dbReference type="GO" id="GO:0016020">
    <property type="term" value="C:membrane"/>
    <property type="evidence" value="ECO:0007669"/>
    <property type="project" value="UniProtKB-SubCell"/>
</dbReference>
<sequence length="300" mass="34426">METATFDPKQKRNRRPSLPDDFEHRMVWWKEAIIITIFYSVYTAIRNQFGSTLVEGVSVPNHAFTNAIRVIRFERWIGLFHEETIQEWFLPHIWFIKTMNVYYGTAHFFVTLGVFIALYKFRPSVFGQWRNTLAVMTALAIIGFSLFPLMPPRLLDAPCPDAGFGAKCIPSELRTRNGAENFGFVDTIKEYGGPWAFDSGPGSKLTNQYAAMPSLHIGWSTWCAFGLWPIARRLWMRLALLIYPSVTMLCIIVTGNHFWIDGVGGLLVFAVAYFIGTEIHFINHRRLVARLVRAPQTPRD</sequence>
<evidence type="ECO:0000256" key="5">
    <source>
        <dbReference type="SAM" id="Phobius"/>
    </source>
</evidence>
<organism evidence="7">
    <name type="scientific">freshwater metagenome</name>
    <dbReference type="NCBI Taxonomy" id="449393"/>
    <lineage>
        <taxon>unclassified sequences</taxon>
        <taxon>metagenomes</taxon>
        <taxon>ecological metagenomes</taxon>
    </lineage>
</organism>
<feature type="domain" description="Inositolphosphotransferase Aur1/Ipt1" evidence="6">
    <location>
        <begin position="70"/>
        <end position="274"/>
    </location>
</feature>
<protein>
    <submittedName>
        <fullName evidence="7">Unannotated protein</fullName>
    </submittedName>
</protein>
<feature type="transmembrane region" description="Helical" evidence="5">
    <location>
        <begin position="266"/>
        <end position="283"/>
    </location>
</feature>
<feature type="transmembrane region" description="Helical" evidence="5">
    <location>
        <begin position="133"/>
        <end position="150"/>
    </location>
</feature>
<feature type="transmembrane region" description="Helical" evidence="5">
    <location>
        <begin position="101"/>
        <end position="121"/>
    </location>
</feature>